<evidence type="ECO:0000313" key="6">
    <source>
        <dbReference type="EMBL" id="GEM46999.1"/>
    </source>
</evidence>
<accession>A0A511N2B8</accession>
<evidence type="ECO:0000256" key="1">
    <source>
        <dbReference type="ARBA" id="ARBA00004203"/>
    </source>
</evidence>
<keyword evidence="5" id="KW-0812">Transmembrane</keyword>
<dbReference type="Pfam" id="PF07963">
    <property type="entry name" value="N_methyl"/>
    <property type="match status" value="1"/>
</dbReference>
<dbReference type="Gene3D" id="3.30.700.10">
    <property type="entry name" value="Glycoprotein, Type 4 Pilin"/>
    <property type="match status" value="1"/>
</dbReference>
<keyword evidence="7" id="KW-1185">Reference proteome</keyword>
<dbReference type="SUPFAM" id="SSF54523">
    <property type="entry name" value="Pili subunits"/>
    <property type="match status" value="1"/>
</dbReference>
<evidence type="ECO:0000256" key="3">
    <source>
        <dbReference type="ARBA" id="ARBA00022764"/>
    </source>
</evidence>
<dbReference type="PROSITE" id="PS00409">
    <property type="entry name" value="PROKAR_NTER_METHYL"/>
    <property type="match status" value="1"/>
</dbReference>
<keyword evidence="4" id="KW-0998">Cell outer membrane</keyword>
<protein>
    <recommendedName>
        <fullName evidence="8">Prepilin-type N-terminal cleavage/methylation domain-containing protein</fullName>
    </recommendedName>
</protein>
<gene>
    <name evidence="6" type="ORF">DC3_26340</name>
</gene>
<evidence type="ECO:0000256" key="4">
    <source>
        <dbReference type="ARBA" id="ARBA00023237"/>
    </source>
</evidence>
<keyword evidence="5" id="KW-0472">Membrane</keyword>
<keyword evidence="3" id="KW-0574">Periplasm</keyword>
<evidence type="ECO:0000256" key="2">
    <source>
        <dbReference type="ARBA" id="ARBA00004418"/>
    </source>
</evidence>
<dbReference type="Proteomes" id="UP000321306">
    <property type="component" value="Unassembled WGS sequence"/>
</dbReference>
<dbReference type="GO" id="GO:0009279">
    <property type="term" value="C:cell outer membrane"/>
    <property type="evidence" value="ECO:0007669"/>
    <property type="project" value="UniProtKB-SubCell"/>
</dbReference>
<evidence type="ECO:0000313" key="7">
    <source>
        <dbReference type="Proteomes" id="UP000321306"/>
    </source>
</evidence>
<comment type="subcellular location">
    <subcellularLocation>
        <location evidence="1">Cell outer membrane</location>
        <topology evidence="1">Single-pass membrane protein</topology>
    </subcellularLocation>
    <subcellularLocation>
        <location evidence="2">Periplasm</location>
    </subcellularLocation>
</comment>
<comment type="caution">
    <text evidence="6">The sequence shown here is derived from an EMBL/GenBank/DDBJ whole genome shotgun (WGS) entry which is preliminary data.</text>
</comment>
<name>A0A511N2B8_DEIC1</name>
<dbReference type="GO" id="GO:0042597">
    <property type="term" value="C:periplasmic space"/>
    <property type="evidence" value="ECO:0007669"/>
    <property type="project" value="UniProtKB-SubCell"/>
</dbReference>
<reference evidence="6 7" key="1">
    <citation type="submission" date="2019-07" db="EMBL/GenBank/DDBJ databases">
        <title>Whole genome shotgun sequence of Deinococcus cellulosilyticus NBRC 106333.</title>
        <authorList>
            <person name="Hosoyama A."/>
            <person name="Uohara A."/>
            <person name="Ohji S."/>
            <person name="Ichikawa N."/>
        </authorList>
    </citation>
    <scope>NUCLEOTIDE SEQUENCE [LARGE SCALE GENOMIC DNA]</scope>
    <source>
        <strain evidence="6 7">NBRC 106333</strain>
    </source>
</reference>
<dbReference type="NCBIfam" id="TIGR02532">
    <property type="entry name" value="IV_pilin_GFxxxE"/>
    <property type="match status" value="1"/>
</dbReference>
<dbReference type="RefSeq" id="WP_186816012.1">
    <property type="nucleotide sequence ID" value="NZ_BJXB01000011.1"/>
</dbReference>
<evidence type="ECO:0008006" key="8">
    <source>
        <dbReference type="Google" id="ProtNLM"/>
    </source>
</evidence>
<dbReference type="EMBL" id="BJXB01000011">
    <property type="protein sequence ID" value="GEM46999.1"/>
    <property type="molecule type" value="Genomic_DNA"/>
</dbReference>
<proteinExistence type="predicted"/>
<dbReference type="InterPro" id="IPR012902">
    <property type="entry name" value="N_methyl_site"/>
</dbReference>
<evidence type="ECO:0000256" key="5">
    <source>
        <dbReference type="SAM" id="Phobius"/>
    </source>
</evidence>
<sequence length="152" mass="16562">MYHRHKGFTLIELLVVLVVVGILLGIAGYMMMGTLQNSRASNFVQGLVQDINVARSRTVTTGVPYRIELTSSNTYKVYKNVSNTWQLQKQRSNTTVTLGGFTAGSKLDFSTRGFMTSTNSSGSAVSIPKITATAPKYSKTILVTALGVAREY</sequence>
<feature type="transmembrane region" description="Helical" evidence="5">
    <location>
        <begin position="7"/>
        <end position="32"/>
    </location>
</feature>
<keyword evidence="5" id="KW-1133">Transmembrane helix</keyword>
<dbReference type="AlphaFoldDB" id="A0A511N2B8"/>
<dbReference type="InterPro" id="IPR045584">
    <property type="entry name" value="Pilin-like"/>
</dbReference>
<organism evidence="6 7">
    <name type="scientific">Deinococcus cellulosilyticus (strain DSM 18568 / NBRC 106333 / KACC 11606 / 5516J-15)</name>
    <dbReference type="NCBI Taxonomy" id="1223518"/>
    <lineage>
        <taxon>Bacteria</taxon>
        <taxon>Thermotogati</taxon>
        <taxon>Deinococcota</taxon>
        <taxon>Deinococci</taxon>
        <taxon>Deinococcales</taxon>
        <taxon>Deinococcaceae</taxon>
        <taxon>Deinococcus</taxon>
    </lineage>
</organism>